<dbReference type="Pfam" id="PF18758">
    <property type="entry name" value="KDZ"/>
    <property type="match status" value="1"/>
</dbReference>
<reference evidence="1 2" key="1">
    <citation type="submission" date="2024-02" db="EMBL/GenBank/DDBJ databases">
        <title>A draft genome for the cacao thread blight pathogen Marasmius crinis-equi.</title>
        <authorList>
            <person name="Cohen S.P."/>
            <person name="Baruah I.K."/>
            <person name="Amoako-Attah I."/>
            <person name="Bukari Y."/>
            <person name="Meinhardt L.W."/>
            <person name="Bailey B.A."/>
        </authorList>
    </citation>
    <scope>NUCLEOTIDE SEQUENCE [LARGE SCALE GENOMIC DNA]</scope>
    <source>
        <strain evidence="1 2">GH-76</strain>
    </source>
</reference>
<proteinExistence type="predicted"/>
<protein>
    <submittedName>
        <fullName evidence="1">Uncharacterized protein</fullName>
    </submittedName>
</protein>
<organism evidence="1 2">
    <name type="scientific">Marasmius crinis-equi</name>
    <dbReference type="NCBI Taxonomy" id="585013"/>
    <lineage>
        <taxon>Eukaryota</taxon>
        <taxon>Fungi</taxon>
        <taxon>Dikarya</taxon>
        <taxon>Basidiomycota</taxon>
        <taxon>Agaricomycotina</taxon>
        <taxon>Agaricomycetes</taxon>
        <taxon>Agaricomycetidae</taxon>
        <taxon>Agaricales</taxon>
        <taxon>Marasmiineae</taxon>
        <taxon>Marasmiaceae</taxon>
        <taxon>Marasmius</taxon>
    </lineage>
</organism>
<evidence type="ECO:0000313" key="1">
    <source>
        <dbReference type="EMBL" id="KAL0571399.1"/>
    </source>
</evidence>
<keyword evidence="2" id="KW-1185">Reference proteome</keyword>
<accession>A0ABR3F7Z8</accession>
<comment type="caution">
    <text evidence="1">The sequence shown here is derived from an EMBL/GenBank/DDBJ whole genome shotgun (WGS) entry which is preliminary data.</text>
</comment>
<dbReference type="Proteomes" id="UP001465976">
    <property type="component" value="Unassembled WGS sequence"/>
</dbReference>
<gene>
    <name evidence="1" type="ORF">V5O48_010568</name>
</gene>
<evidence type="ECO:0000313" key="2">
    <source>
        <dbReference type="Proteomes" id="UP001465976"/>
    </source>
</evidence>
<dbReference type="EMBL" id="JBAHYK010000776">
    <property type="protein sequence ID" value="KAL0571399.1"/>
    <property type="molecule type" value="Genomic_DNA"/>
</dbReference>
<sequence>MSSGSLVVKRPACPIPRVNLLENWLDLVGDQRYLFYKFISVNTCFRLKQRQVSSEQKDLGMFTGKAYFVEQEGYQSQMEVMKNIPEEKIDPHCMGNSLAAIKQAYTKFRKGYTTTGCILCLCARHKVVEPNGVADLNVGEKFWHTDYAISTSQKHSDPSLTRILSYDICCQFHIHFFERLGLVPKDVQIEIDEERWQFVVPKLHIKGHKHECQEQFAFYLLPGAGQTDGEGIERQWSSLGLIGTSTREMGPGFLLRKKRAEAWVQKAAHDLFFEDFTNTQSEHAPA</sequence>
<dbReference type="InterPro" id="IPR040521">
    <property type="entry name" value="KDZ"/>
</dbReference>
<name>A0ABR3F7Z8_9AGAR</name>